<dbReference type="RefSeq" id="WP_073253974.1">
    <property type="nucleotide sequence ID" value="NZ_FQZQ01000016.1"/>
</dbReference>
<proteinExistence type="predicted"/>
<dbReference type="OrthoDB" id="8092964at2"/>
<dbReference type="AlphaFoldDB" id="A0A1M6NK43"/>
<feature type="signal peptide" evidence="1">
    <location>
        <begin position="1"/>
        <end position="22"/>
    </location>
</feature>
<dbReference type="STRING" id="1470563.SAMN05444000_11622"/>
<evidence type="ECO:0000313" key="4">
    <source>
        <dbReference type="Proteomes" id="UP000183982"/>
    </source>
</evidence>
<feature type="chain" id="PRO_5013065057" evidence="1">
    <location>
        <begin position="23"/>
        <end position="479"/>
    </location>
</feature>
<dbReference type="Gene3D" id="1.10.101.10">
    <property type="entry name" value="PGBD-like superfamily/PGBD"/>
    <property type="match status" value="1"/>
</dbReference>
<dbReference type="InterPro" id="IPR036365">
    <property type="entry name" value="PGBD-like_sf"/>
</dbReference>
<sequence>MHYTGLILAAGLSLTAVNTANAAPVGTSFGGAGFDKVGLHPIPAQYVNPYEARRQEDALRLSRNDRRTIQGNLQSLGFNPGPADGLFGARTRDAIASWQRGSGNPVSGYLTRQQVFDLDDAALRAQPGGGQSSSNLVADLHFWTETGAADGNIEGMRRYLQRYPNGYHADVARNQIRAQNTQVSSDERRFWRQVRDVDTPHAYRLYLEEYPRGHYANNAYARLREIDPQTPNPNARPAHIVAWNEARQRDTIAGYEEYLRNFPNSQHARDARVRLKELRNDTVTSHEMRAWRRAQTDDTIAAYRDYIDRFPEGYFVRHAQKRIKELKRNKPRNDAQPADQVAWKEARRIDTISGYTLFLRDYPNSRRAPDARKRLEELRGDAIARKDMKAWRRAQEEDSISGYAAYLDGFPNGRFERDARRRLRELRNTSQSDARPADQRAWEAAHKTGTLEAYKRFLRDYPHSSYVPLAKNNVRRLSK</sequence>
<dbReference type="EMBL" id="FQZQ01000016">
    <property type="protein sequence ID" value="SHJ96077.1"/>
    <property type="molecule type" value="Genomic_DNA"/>
</dbReference>
<dbReference type="Gene3D" id="1.25.40.10">
    <property type="entry name" value="Tetratricopeptide repeat domain"/>
    <property type="match status" value="2"/>
</dbReference>
<evidence type="ECO:0000256" key="1">
    <source>
        <dbReference type="SAM" id="SignalP"/>
    </source>
</evidence>
<organism evidence="3 4">
    <name type="scientific">Shimia gijangensis</name>
    <dbReference type="NCBI Taxonomy" id="1470563"/>
    <lineage>
        <taxon>Bacteria</taxon>
        <taxon>Pseudomonadati</taxon>
        <taxon>Pseudomonadota</taxon>
        <taxon>Alphaproteobacteria</taxon>
        <taxon>Rhodobacterales</taxon>
        <taxon>Roseobacteraceae</taxon>
    </lineage>
</organism>
<keyword evidence="4" id="KW-1185">Reference proteome</keyword>
<dbReference type="Pfam" id="PF01471">
    <property type="entry name" value="PG_binding_1"/>
    <property type="match status" value="1"/>
</dbReference>
<dbReference type="Proteomes" id="UP000183982">
    <property type="component" value="Unassembled WGS sequence"/>
</dbReference>
<dbReference type="InterPro" id="IPR011990">
    <property type="entry name" value="TPR-like_helical_dom_sf"/>
</dbReference>
<protein>
    <submittedName>
        <fullName evidence="3">Putative peptidoglycan binding domain-containing protein</fullName>
    </submittedName>
</protein>
<evidence type="ECO:0000259" key="2">
    <source>
        <dbReference type="Pfam" id="PF01471"/>
    </source>
</evidence>
<evidence type="ECO:0000313" key="3">
    <source>
        <dbReference type="EMBL" id="SHJ96077.1"/>
    </source>
</evidence>
<reference evidence="4" key="1">
    <citation type="submission" date="2016-11" db="EMBL/GenBank/DDBJ databases">
        <authorList>
            <person name="Varghese N."/>
            <person name="Submissions S."/>
        </authorList>
    </citation>
    <scope>NUCLEOTIDE SEQUENCE [LARGE SCALE GENOMIC DNA]</scope>
    <source>
        <strain evidence="4">DSM 100564</strain>
    </source>
</reference>
<accession>A0A1M6NK43</accession>
<dbReference type="InterPro" id="IPR002477">
    <property type="entry name" value="Peptidoglycan-bd-like"/>
</dbReference>
<gene>
    <name evidence="3" type="ORF">SAMN05444000_11622</name>
</gene>
<name>A0A1M6NK43_9RHOB</name>
<feature type="domain" description="Peptidoglycan binding-like" evidence="2">
    <location>
        <begin position="63"/>
        <end position="113"/>
    </location>
</feature>
<dbReference type="SUPFAM" id="SSF47090">
    <property type="entry name" value="PGBD-like"/>
    <property type="match status" value="1"/>
</dbReference>
<keyword evidence="1" id="KW-0732">Signal</keyword>
<dbReference type="InterPro" id="IPR036366">
    <property type="entry name" value="PGBDSf"/>
</dbReference>